<dbReference type="GO" id="GO:0030151">
    <property type="term" value="F:molybdenum ion binding"/>
    <property type="evidence" value="ECO:0007669"/>
    <property type="project" value="InterPro"/>
</dbReference>
<sequence>MRKAAPGPSRALYARTRSASDLHAVRSEKDADACFAQMLLIGLPRLNPSSRHVAQASDTHGTHAPEAPEAPDDPDTAAPFLKRDAQAAESVVHANSESSQGKNALVVTRMDVISAKHACFCSLQPRDVYTVSGDADTARKNVRAALLSDYRPGGLGPQHVETRISAADMNTPDAWVPRSEALIRLTGSHPFNSEPEIGLLLDQGFFTPPSIHYIRNHGYAMKDMSWETHELTIGGLVSKPMTLSMDQLAAMPSVSLPVTLVCAGNRRKEQNMTKQTMGFSWGPCAVGTHMWTGVRLRDLLLAADVDLGKGKHVCFVGAEDLPKGKYGTSIPISLALDVFGEVLIAYENNGMRLTPDHGFPVRVIIPGWIGGRMVKWLKEITVTEEPSDNYYHFYDNRIMPPHVTAELAEKEGWWRRPEYLFNELNINSAIGSPNHDERMDLSAGSKRYTMRGYAYSGGGRKITRVEVSMNGGKAWDLAEVHRWEEKFSHTTKFGRYYCWVFWTMEVDTFRFLESAIDTGEIVCRAWDESNNSQPATLTWNLMGMGNNPHFRVKIHRERTKAGFCLRFEHPTVAGPTRGGWMSPLDSQGSEMEPCMLVQGKMPAGKAAPASRDLWKSYFKWAEIRKHDHDGSAWIVVHGKVYDCTPFLPEHPGGGLSIVMNAGMDSTGEFDSIHSSEARNLLEEFLIGELDPGETQEFIAREET</sequence>
<dbReference type="SUPFAM" id="SSF56524">
    <property type="entry name" value="Oxidoreductase molybdopterin-binding domain"/>
    <property type="match status" value="1"/>
</dbReference>
<feature type="domain" description="Cytochrome b5 heme-binding" evidence="9">
    <location>
        <begin position="615"/>
        <end position="690"/>
    </location>
</feature>
<reference evidence="11" key="1">
    <citation type="journal article" date="2019" name="Nat. Commun.">
        <title>Expansion of phycobilisome linker gene families in mesophilic red algae.</title>
        <authorList>
            <person name="Lee J."/>
            <person name="Kim D."/>
            <person name="Bhattacharya D."/>
            <person name="Yoon H.S."/>
        </authorList>
    </citation>
    <scope>NUCLEOTIDE SEQUENCE [LARGE SCALE GENOMIC DNA]</scope>
    <source>
        <strain evidence="11">CCMP 1328</strain>
    </source>
</reference>
<dbReference type="GO" id="GO:0020037">
    <property type="term" value="F:heme binding"/>
    <property type="evidence" value="ECO:0007669"/>
    <property type="project" value="InterPro"/>
</dbReference>
<dbReference type="AlphaFoldDB" id="A0A5J4Z8A2"/>
<dbReference type="GO" id="GO:0043546">
    <property type="term" value="F:molybdopterin cofactor binding"/>
    <property type="evidence" value="ECO:0007669"/>
    <property type="project" value="InterPro"/>
</dbReference>
<dbReference type="InterPro" id="IPR014756">
    <property type="entry name" value="Ig_E-set"/>
</dbReference>
<dbReference type="OMA" id="MSWETHE"/>
<dbReference type="InterPro" id="IPR036400">
    <property type="entry name" value="Cyt_B5-like_heme/steroid_sf"/>
</dbReference>
<name>A0A5J4Z8A2_PORPP</name>
<dbReference type="PROSITE" id="PS00559">
    <property type="entry name" value="MOLYBDOPTERIN_EUK"/>
    <property type="match status" value="1"/>
</dbReference>
<dbReference type="PRINTS" id="PR00407">
    <property type="entry name" value="EUMOPTERIN"/>
</dbReference>
<gene>
    <name evidence="10" type="ORF">FVE85_6512</name>
</gene>
<keyword evidence="7" id="KW-0408">Iron</keyword>
<evidence type="ECO:0000256" key="2">
    <source>
        <dbReference type="ARBA" id="ARBA00011738"/>
    </source>
</evidence>
<evidence type="ECO:0000259" key="9">
    <source>
        <dbReference type="PROSITE" id="PS50255"/>
    </source>
</evidence>
<keyword evidence="11" id="KW-1185">Reference proteome</keyword>
<evidence type="ECO:0000313" key="10">
    <source>
        <dbReference type="EMBL" id="KAA8498927.1"/>
    </source>
</evidence>
<dbReference type="PROSITE" id="PS50255">
    <property type="entry name" value="CYTOCHROME_B5_2"/>
    <property type="match status" value="1"/>
</dbReference>
<protein>
    <submittedName>
        <fullName evidence="10">Nitrate reductase NAD(P)H</fullName>
    </submittedName>
</protein>
<keyword evidence="3" id="KW-0500">Molybdenum</keyword>
<dbReference type="InterPro" id="IPR018506">
    <property type="entry name" value="Cyt_B5_heme-BS"/>
</dbReference>
<evidence type="ECO:0000256" key="4">
    <source>
        <dbReference type="ARBA" id="ARBA00022617"/>
    </source>
</evidence>
<dbReference type="Proteomes" id="UP000324585">
    <property type="component" value="Unassembled WGS sequence"/>
</dbReference>
<dbReference type="InterPro" id="IPR036374">
    <property type="entry name" value="OxRdtase_Mopterin-bd_sf"/>
</dbReference>
<dbReference type="PRINTS" id="PR00363">
    <property type="entry name" value="CYTOCHROMEB5"/>
</dbReference>
<dbReference type="Pfam" id="PF00173">
    <property type="entry name" value="Cyt-b5"/>
    <property type="match status" value="1"/>
</dbReference>
<dbReference type="FunFam" id="3.90.420.10:FF:000003">
    <property type="entry name" value="Nitrate reductase"/>
    <property type="match status" value="1"/>
</dbReference>
<dbReference type="InterPro" id="IPR022407">
    <property type="entry name" value="OxRdtase_Mopterin_BS"/>
</dbReference>
<evidence type="ECO:0000256" key="3">
    <source>
        <dbReference type="ARBA" id="ARBA00022505"/>
    </source>
</evidence>
<dbReference type="InterPro" id="IPR005066">
    <property type="entry name" value="MoCF_OxRdtse_dimer"/>
</dbReference>
<dbReference type="GO" id="GO:0008482">
    <property type="term" value="F:sulfite oxidase activity"/>
    <property type="evidence" value="ECO:0007669"/>
    <property type="project" value="TreeGrafter"/>
</dbReference>
<dbReference type="PANTHER" id="PTHR19372:SF7">
    <property type="entry name" value="SULFITE OXIDASE, MITOCHONDRIAL"/>
    <property type="match status" value="1"/>
</dbReference>
<keyword evidence="6" id="KW-0560">Oxidoreductase</keyword>
<dbReference type="Pfam" id="PF03404">
    <property type="entry name" value="Mo-co_dimer"/>
    <property type="match status" value="1"/>
</dbReference>
<comment type="caution">
    <text evidence="10">The sequence shown here is derived from an EMBL/GenBank/DDBJ whole genome shotgun (WGS) entry which is preliminary data.</text>
</comment>
<feature type="region of interest" description="Disordered" evidence="8">
    <location>
        <begin position="50"/>
        <end position="78"/>
    </location>
</feature>
<organism evidence="10 11">
    <name type="scientific">Porphyridium purpureum</name>
    <name type="common">Red alga</name>
    <name type="synonym">Porphyridium cruentum</name>
    <dbReference type="NCBI Taxonomy" id="35688"/>
    <lineage>
        <taxon>Eukaryota</taxon>
        <taxon>Rhodophyta</taxon>
        <taxon>Bangiophyceae</taxon>
        <taxon>Porphyridiales</taxon>
        <taxon>Porphyridiaceae</taxon>
        <taxon>Porphyridium</taxon>
    </lineage>
</organism>
<dbReference type="InterPro" id="IPR001199">
    <property type="entry name" value="Cyt_B5-like_heme/steroid-bd"/>
</dbReference>
<dbReference type="InterPro" id="IPR008335">
    <property type="entry name" value="Mopterin_OxRdtase_euk"/>
</dbReference>
<dbReference type="Gene3D" id="3.10.120.10">
    <property type="entry name" value="Cytochrome b5-like heme/steroid binding domain"/>
    <property type="match status" value="1"/>
</dbReference>
<keyword evidence="5" id="KW-0479">Metal-binding</keyword>
<evidence type="ECO:0000256" key="5">
    <source>
        <dbReference type="ARBA" id="ARBA00022723"/>
    </source>
</evidence>
<proteinExistence type="predicted"/>
<evidence type="ECO:0000256" key="6">
    <source>
        <dbReference type="ARBA" id="ARBA00023002"/>
    </source>
</evidence>
<dbReference type="PROSITE" id="PS00191">
    <property type="entry name" value="CYTOCHROME_B5_1"/>
    <property type="match status" value="1"/>
</dbReference>
<dbReference type="SUPFAM" id="SSF55856">
    <property type="entry name" value="Cytochrome b5-like heme/steroid binding domain"/>
    <property type="match status" value="1"/>
</dbReference>
<evidence type="ECO:0000256" key="8">
    <source>
        <dbReference type="SAM" id="MobiDB-lite"/>
    </source>
</evidence>
<dbReference type="GO" id="GO:0043436">
    <property type="term" value="P:oxoacid metabolic process"/>
    <property type="evidence" value="ECO:0007669"/>
    <property type="project" value="UniProtKB-ARBA"/>
</dbReference>
<evidence type="ECO:0000313" key="11">
    <source>
        <dbReference type="Proteomes" id="UP000324585"/>
    </source>
</evidence>
<keyword evidence="4" id="KW-0349">Heme</keyword>
<dbReference type="SMART" id="SM01117">
    <property type="entry name" value="Cyt-b5"/>
    <property type="match status" value="1"/>
</dbReference>
<dbReference type="Gene3D" id="3.90.420.10">
    <property type="entry name" value="Oxidoreductase, molybdopterin-binding domain"/>
    <property type="match status" value="1"/>
</dbReference>
<dbReference type="GO" id="GO:0006790">
    <property type="term" value="P:sulfur compound metabolic process"/>
    <property type="evidence" value="ECO:0007669"/>
    <property type="project" value="TreeGrafter"/>
</dbReference>
<dbReference type="Pfam" id="PF00174">
    <property type="entry name" value="Oxidored_molyb"/>
    <property type="match status" value="1"/>
</dbReference>
<dbReference type="OrthoDB" id="10051395at2759"/>
<comment type="subunit">
    <text evidence="2">Homodimer.</text>
</comment>
<feature type="compositionally biased region" description="Polar residues" evidence="8">
    <location>
        <begin position="50"/>
        <end position="59"/>
    </location>
</feature>
<dbReference type="Gene3D" id="2.60.40.650">
    <property type="match status" value="1"/>
</dbReference>
<dbReference type="InterPro" id="IPR000572">
    <property type="entry name" value="OxRdtase_Mopterin-bd_dom"/>
</dbReference>
<dbReference type="SUPFAM" id="SSF81296">
    <property type="entry name" value="E set domains"/>
    <property type="match status" value="1"/>
</dbReference>
<evidence type="ECO:0000256" key="7">
    <source>
        <dbReference type="ARBA" id="ARBA00023004"/>
    </source>
</evidence>
<evidence type="ECO:0000256" key="1">
    <source>
        <dbReference type="ARBA" id="ARBA00001924"/>
    </source>
</evidence>
<dbReference type="EMBL" id="VRMN01000001">
    <property type="protein sequence ID" value="KAA8498927.1"/>
    <property type="molecule type" value="Genomic_DNA"/>
</dbReference>
<comment type="cofactor">
    <cofactor evidence="1">
        <name>Mo-molybdopterin</name>
        <dbReference type="ChEBI" id="CHEBI:71302"/>
    </cofactor>
</comment>
<dbReference type="PANTHER" id="PTHR19372">
    <property type="entry name" value="SULFITE REDUCTASE"/>
    <property type="match status" value="1"/>
</dbReference>
<accession>A0A5J4Z8A2</accession>